<accession>A0A317JXD3</accession>
<dbReference type="CDD" id="cd11532">
    <property type="entry name" value="NTP-PPase_COG4997"/>
    <property type="match status" value="1"/>
</dbReference>
<organism evidence="1 2">
    <name type="scientific">Micromonospora globispora</name>
    <dbReference type="NCBI Taxonomy" id="1450148"/>
    <lineage>
        <taxon>Bacteria</taxon>
        <taxon>Bacillati</taxon>
        <taxon>Actinomycetota</taxon>
        <taxon>Actinomycetes</taxon>
        <taxon>Micromonosporales</taxon>
        <taxon>Micromonosporaceae</taxon>
        <taxon>Micromonospora</taxon>
    </lineage>
</organism>
<proteinExistence type="predicted"/>
<gene>
    <name evidence="1" type="ORF">DLJ46_29500</name>
</gene>
<sequence length="112" mass="12327">MRSERAVTVYRKLVRDRTPEWIEGNGGRARYRVLDPVELVPALVAKLHEEADEVAGADPADRLAELADLREVLSTLTAILGFTEAQVARAADEKRAARGGFAGRIWLEETVG</sequence>
<protein>
    <submittedName>
        <fullName evidence="1">Phosphoribosyl-ATP pyrophosphohydrolase</fullName>
    </submittedName>
</protein>
<keyword evidence="1" id="KW-0378">Hydrolase</keyword>
<dbReference type="SUPFAM" id="SSF101386">
    <property type="entry name" value="all-alpha NTP pyrophosphatases"/>
    <property type="match status" value="1"/>
</dbReference>
<evidence type="ECO:0000313" key="2">
    <source>
        <dbReference type="Proteomes" id="UP000245683"/>
    </source>
</evidence>
<comment type="caution">
    <text evidence="1">The sequence shown here is derived from an EMBL/GenBank/DDBJ whole genome shotgun (WGS) entry which is preliminary data.</text>
</comment>
<keyword evidence="2" id="KW-1185">Reference proteome</keyword>
<dbReference type="GO" id="GO:0016787">
    <property type="term" value="F:hydrolase activity"/>
    <property type="evidence" value="ECO:0007669"/>
    <property type="project" value="UniProtKB-KW"/>
</dbReference>
<name>A0A317JXD3_9ACTN</name>
<dbReference type="OrthoDB" id="9813491at2"/>
<evidence type="ECO:0000313" key="1">
    <source>
        <dbReference type="EMBL" id="PWU43753.1"/>
    </source>
</evidence>
<dbReference type="RefSeq" id="WP_109947794.1">
    <property type="nucleotide sequence ID" value="NZ_QGGF01000364.1"/>
</dbReference>
<dbReference type="EMBL" id="QGSV01000392">
    <property type="protein sequence ID" value="PWU43753.1"/>
    <property type="molecule type" value="Genomic_DNA"/>
</dbReference>
<dbReference type="InterPro" id="IPR038735">
    <property type="entry name" value="MSMEG_1276-like_NTP-PPase_dom"/>
</dbReference>
<dbReference type="AlphaFoldDB" id="A0A317JXD3"/>
<dbReference type="Proteomes" id="UP000245683">
    <property type="component" value="Unassembled WGS sequence"/>
</dbReference>
<reference evidence="2" key="1">
    <citation type="submission" date="2018-05" db="EMBL/GenBank/DDBJ databases">
        <title>Micromonospora globispora sp. nov. and Micromonospora rugosa sp. nov., isolated from marine sediment.</title>
        <authorList>
            <person name="Carro L."/>
            <person name="Aysel V."/>
            <person name="Cetin D."/>
            <person name="Igual J.M."/>
            <person name="Klenk H.-P."/>
            <person name="Trujillo M.E."/>
            <person name="Sahin N."/>
        </authorList>
    </citation>
    <scope>NUCLEOTIDE SEQUENCE [LARGE SCALE GENOMIC DNA]</scope>
    <source>
        <strain evidence="2">S2904</strain>
    </source>
</reference>